<dbReference type="OrthoDB" id="10688090at2759"/>
<comment type="caution">
    <text evidence="2">The sequence shown here is derived from an EMBL/GenBank/DDBJ whole genome shotgun (WGS) entry which is preliminary data.</text>
</comment>
<feature type="compositionally biased region" description="Polar residues" evidence="1">
    <location>
        <begin position="410"/>
        <end position="427"/>
    </location>
</feature>
<gene>
    <name evidence="2" type="ORF">FGO68_gene16938</name>
</gene>
<reference evidence="2" key="1">
    <citation type="submission" date="2019-06" db="EMBL/GenBank/DDBJ databases">
        <authorList>
            <person name="Zheng W."/>
        </authorList>
    </citation>
    <scope>NUCLEOTIDE SEQUENCE</scope>
    <source>
        <strain evidence="2">QDHG01</strain>
    </source>
</reference>
<evidence type="ECO:0000313" key="2">
    <source>
        <dbReference type="EMBL" id="TNV79288.1"/>
    </source>
</evidence>
<sequence>MQLSIWNKFSIKMARKHTLKDNSALSKHNVFNNNSSSFYDLQDSREEPPQLNGSVSVLGGVNNQSSFSDGFNASFRVGPQVNSGRQSQLKEITLIQSSNDGGGNGQWQCEIKSVQNGGGPSGDLGSLNQRMKPYSIAVKTCSQSGINVPKHETALSAFDQFSRQNQPPLQSHGLFHQDEDLIEDDANYHPLTDRAYYQEPCNCLDKLHLKIEGELDRLRGLFRQKEQEILTPISQRFFQFEEKLGSLQRYFEGRIREQQSAMLLQEKTIEILINAFQQMLPQVSLETLTTPGLSSTRTTPQTSLEFHSNQTKSAEYSRFIKECYLPPTTPDVKEIVIKKDLIPQRTKSPLVINSSKLKGNIVLTQTKPITSSKKKLPDRVDAHLHKRLLSFSDDPERSPSSNPPNLASNTAGSNHFRPQQQSLTSRSKLVRQESGLTSALNRGYSNLEMHLKKIIGRDVEGGRRERSLVLVERPSGKKQLRGQIDLMSTQESKPQV</sequence>
<name>A0A8J8NQM2_HALGN</name>
<evidence type="ECO:0000313" key="3">
    <source>
        <dbReference type="Proteomes" id="UP000785679"/>
    </source>
</evidence>
<organism evidence="2 3">
    <name type="scientific">Halteria grandinella</name>
    <dbReference type="NCBI Taxonomy" id="5974"/>
    <lineage>
        <taxon>Eukaryota</taxon>
        <taxon>Sar</taxon>
        <taxon>Alveolata</taxon>
        <taxon>Ciliophora</taxon>
        <taxon>Intramacronucleata</taxon>
        <taxon>Spirotrichea</taxon>
        <taxon>Stichotrichia</taxon>
        <taxon>Sporadotrichida</taxon>
        <taxon>Halteriidae</taxon>
        <taxon>Halteria</taxon>
    </lineage>
</organism>
<dbReference type="AlphaFoldDB" id="A0A8J8NQM2"/>
<keyword evidence="3" id="KW-1185">Reference proteome</keyword>
<accession>A0A8J8NQM2</accession>
<dbReference type="EMBL" id="RRYP01009121">
    <property type="protein sequence ID" value="TNV79288.1"/>
    <property type="molecule type" value="Genomic_DNA"/>
</dbReference>
<evidence type="ECO:0000256" key="1">
    <source>
        <dbReference type="SAM" id="MobiDB-lite"/>
    </source>
</evidence>
<dbReference type="Proteomes" id="UP000785679">
    <property type="component" value="Unassembled WGS sequence"/>
</dbReference>
<feature type="region of interest" description="Disordered" evidence="1">
    <location>
        <begin position="390"/>
        <end position="434"/>
    </location>
</feature>
<feature type="compositionally biased region" description="Low complexity" evidence="1">
    <location>
        <begin position="398"/>
        <end position="409"/>
    </location>
</feature>
<proteinExistence type="predicted"/>
<protein>
    <submittedName>
        <fullName evidence="2">Uncharacterized protein</fullName>
    </submittedName>
</protein>